<dbReference type="InterPro" id="IPR027417">
    <property type="entry name" value="P-loop_NTPase"/>
</dbReference>
<dbReference type="PATRIC" id="fig|213810.4.peg.1105"/>
<dbReference type="Pfam" id="PF01078">
    <property type="entry name" value="Mg_chelatase"/>
    <property type="match status" value="1"/>
</dbReference>
<name>D4LCK0_RUMC1</name>
<dbReference type="SUPFAM" id="SSF52540">
    <property type="entry name" value="P-loop containing nucleoside triphosphate hydrolases"/>
    <property type="match status" value="1"/>
</dbReference>
<proteinExistence type="inferred from homology"/>
<dbReference type="SUPFAM" id="SSF54211">
    <property type="entry name" value="Ribosomal protein S5 domain 2-like"/>
    <property type="match status" value="1"/>
</dbReference>
<feature type="domain" description="AAA+ ATPase" evidence="4">
    <location>
        <begin position="210"/>
        <end position="393"/>
    </location>
</feature>
<dbReference type="InterPro" id="IPR025158">
    <property type="entry name" value="Mg_chelat-rel_C"/>
</dbReference>
<dbReference type="EMBL" id="FP929052">
    <property type="protein sequence ID" value="CBL17345.1"/>
    <property type="molecule type" value="Genomic_DNA"/>
</dbReference>
<dbReference type="AlphaFoldDB" id="D4LCK0"/>
<dbReference type="InterPro" id="IPR000523">
    <property type="entry name" value="Mg_chelatse_chII-like_cat_dom"/>
</dbReference>
<comment type="similarity">
    <text evidence="1">Belongs to the Mg-chelatase subunits D/I family. ComM subfamily.</text>
</comment>
<evidence type="ECO:0000259" key="4">
    <source>
        <dbReference type="SMART" id="SM00382"/>
    </source>
</evidence>
<dbReference type="GO" id="GO:0005524">
    <property type="term" value="F:ATP binding"/>
    <property type="evidence" value="ECO:0007669"/>
    <property type="project" value="UniProtKB-KW"/>
</dbReference>
<dbReference type="InterPro" id="IPR003593">
    <property type="entry name" value="AAA+_ATPase"/>
</dbReference>
<dbReference type="NCBIfam" id="TIGR00368">
    <property type="entry name" value="YifB family Mg chelatase-like AAA ATPase"/>
    <property type="match status" value="1"/>
</dbReference>
<dbReference type="GeneID" id="83155945"/>
<dbReference type="PANTHER" id="PTHR32039">
    <property type="entry name" value="MAGNESIUM-CHELATASE SUBUNIT CHLI"/>
    <property type="match status" value="1"/>
</dbReference>
<reference evidence="5" key="2">
    <citation type="submission" date="2010-03" db="EMBL/GenBank/DDBJ databases">
        <authorList>
            <person name="Pajon A."/>
        </authorList>
    </citation>
    <scope>NUCLEOTIDE SEQUENCE</scope>
    <source>
        <strain evidence="5">Type strain: 18P13</strain>
    </source>
</reference>
<dbReference type="BioCyc" id="RCHA213810:RUM_RS05815-MONOMER"/>
<dbReference type="InterPro" id="IPR020568">
    <property type="entry name" value="Ribosomal_Su5_D2-typ_SF"/>
</dbReference>
<keyword evidence="3" id="KW-0067">ATP-binding</keyword>
<dbReference type="InterPro" id="IPR014721">
    <property type="entry name" value="Ribsml_uS5_D2-typ_fold_subgr"/>
</dbReference>
<dbReference type="GO" id="GO:0003677">
    <property type="term" value="F:DNA binding"/>
    <property type="evidence" value="ECO:0007669"/>
    <property type="project" value="InterPro"/>
</dbReference>
<dbReference type="InterPro" id="IPR045006">
    <property type="entry name" value="CHLI-like"/>
</dbReference>
<dbReference type="STRING" id="213810.RUM_12090"/>
<gene>
    <name evidence="5" type="ordered locus">RUM_12090</name>
</gene>
<evidence type="ECO:0000313" key="5">
    <source>
        <dbReference type="EMBL" id="CBL17345.1"/>
    </source>
</evidence>
<organism evidence="5 6">
    <name type="scientific">Ruminococcus champanellensis (strain DSM 18848 / JCM 17042 / KCTC 15320 / 18P13)</name>
    <dbReference type="NCBI Taxonomy" id="213810"/>
    <lineage>
        <taxon>Bacteria</taxon>
        <taxon>Bacillati</taxon>
        <taxon>Bacillota</taxon>
        <taxon>Clostridia</taxon>
        <taxon>Eubacteriales</taxon>
        <taxon>Oscillospiraceae</taxon>
        <taxon>Ruminococcus</taxon>
    </lineage>
</organism>
<dbReference type="Proteomes" id="UP000007054">
    <property type="component" value="Chromosome"/>
</dbReference>
<dbReference type="Pfam" id="PF13335">
    <property type="entry name" value="Mg_chelatase_C"/>
    <property type="match status" value="1"/>
</dbReference>
<accession>D4LCK0</accession>
<dbReference type="Gene3D" id="3.40.50.300">
    <property type="entry name" value="P-loop containing nucleotide triphosphate hydrolases"/>
    <property type="match status" value="1"/>
</dbReference>
<evidence type="ECO:0000256" key="1">
    <source>
        <dbReference type="ARBA" id="ARBA00006354"/>
    </source>
</evidence>
<dbReference type="PANTHER" id="PTHR32039:SF7">
    <property type="entry name" value="COMPETENCE PROTEIN COMM"/>
    <property type="match status" value="1"/>
</dbReference>
<dbReference type="InterPro" id="IPR001208">
    <property type="entry name" value="MCM_dom"/>
</dbReference>
<dbReference type="Gene3D" id="3.30.230.10">
    <property type="match status" value="1"/>
</dbReference>
<dbReference type="KEGG" id="rch:RUM_12090"/>
<dbReference type="SMART" id="SM00382">
    <property type="entry name" value="AAA"/>
    <property type="match status" value="1"/>
</dbReference>
<keyword evidence="6" id="KW-1185">Reference proteome</keyword>
<evidence type="ECO:0000256" key="3">
    <source>
        <dbReference type="ARBA" id="ARBA00022840"/>
    </source>
</evidence>
<keyword evidence="2" id="KW-0547">Nucleotide-binding</keyword>
<evidence type="ECO:0000256" key="2">
    <source>
        <dbReference type="ARBA" id="ARBA00022741"/>
    </source>
</evidence>
<sequence length="509" mass="55410">MFAQVNSLGLFGMNAFAVQVEIDISRGQPMFEVVGLPDAAVRESRERIKSALRACGVAFPVARVMVNLAPANTKKTGSVYDLAILMAILQATGRLPALPKDSCFLGEVSLNGSLRPVSGVLPMVLLAREQGIRQIFLPADNAYEASVASGIAVYGVENVSQLLDHFDGEHALTPQPAYVPTAVEAEPVPDFSDVRGQNFAKRALEIAAAGGHNTLLIGTPGSGKSMLAKRMPGILPEMTFGESIQTTNIHSVAGLLNPRQPLVTVRPFRSPHHTISAAGLAGGGSIPHPGEISLAHNGLLFLDELAEFDRRTLEILRQPLEDHTVTISRASGTITYPCSIMLIAAMNPCPCGYYGHPQRKCTCSQNQVQQYLSKVSGPLLDRFDLHVDVAPVCFEDLTGTGKEESSADIRERVQAARKIQQQRFTDTAITCNAQITPDLLRTYCPMTDRAQQRLKDVFERMGLSARAYDRLLKVARTIADLDGVETLDLRHVTEAVQYRSLDRKYKTHT</sequence>
<dbReference type="RefSeq" id="WP_015558252.1">
    <property type="nucleotide sequence ID" value="NC_021039.1"/>
</dbReference>
<protein>
    <submittedName>
        <fullName evidence="5">Mg chelatase-related protein</fullName>
    </submittedName>
</protein>
<dbReference type="OrthoDB" id="9813147at2"/>
<reference evidence="5" key="1">
    <citation type="submission" date="2010-03" db="EMBL/GenBank/DDBJ databases">
        <title>The genome sequence of Ruminococcus sp. 18P13.</title>
        <authorList>
            <consortium name="metaHIT consortium -- http://www.metahit.eu/"/>
            <person name="Pajon A."/>
            <person name="Turner K."/>
            <person name="Parkhill J."/>
            <person name="Bernalier A."/>
        </authorList>
    </citation>
    <scope>NUCLEOTIDE SEQUENCE [LARGE SCALE GENOMIC DNA]</scope>
    <source>
        <strain evidence="5">Type strain: 18P13</strain>
    </source>
</reference>
<dbReference type="Pfam" id="PF13541">
    <property type="entry name" value="ChlI"/>
    <property type="match status" value="1"/>
</dbReference>
<dbReference type="HOGENOM" id="CLU_026145_1_0_9"/>
<dbReference type="PRINTS" id="PR01657">
    <property type="entry name" value="MCMFAMILY"/>
</dbReference>
<evidence type="ECO:0000313" key="6">
    <source>
        <dbReference type="Proteomes" id="UP000007054"/>
    </source>
</evidence>
<dbReference type="InterPro" id="IPR004482">
    <property type="entry name" value="Mg_chelat-rel"/>
</dbReference>